<dbReference type="eggNOG" id="ENOG503307F">
    <property type="taxonomic scope" value="Bacteria"/>
</dbReference>
<dbReference type="Proteomes" id="UP000015559">
    <property type="component" value="Chromosome"/>
</dbReference>
<dbReference type="KEGG" id="sdr:SCD_n02813"/>
<feature type="signal peptide" evidence="2">
    <location>
        <begin position="1"/>
        <end position="25"/>
    </location>
</feature>
<dbReference type="RefSeq" id="WP_009207427.1">
    <property type="nucleotide sequence ID" value="NC_022357.1"/>
</dbReference>
<feature type="region of interest" description="Disordered" evidence="1">
    <location>
        <begin position="28"/>
        <end position="62"/>
    </location>
</feature>
<dbReference type="AlphaFoldDB" id="S6B881"/>
<protein>
    <recommendedName>
        <fullName evidence="5">Secretion system X translation initiation factor</fullName>
    </recommendedName>
</protein>
<evidence type="ECO:0000313" key="3">
    <source>
        <dbReference type="EMBL" id="BAN36612.1"/>
    </source>
</evidence>
<dbReference type="OrthoDB" id="8563043at2"/>
<evidence type="ECO:0000256" key="1">
    <source>
        <dbReference type="SAM" id="MobiDB-lite"/>
    </source>
</evidence>
<name>S6B881_SULDS</name>
<keyword evidence="4" id="KW-1185">Reference proteome</keyword>
<dbReference type="EMBL" id="AP013066">
    <property type="protein sequence ID" value="BAN36612.1"/>
    <property type="molecule type" value="Genomic_DNA"/>
</dbReference>
<evidence type="ECO:0008006" key="5">
    <source>
        <dbReference type="Google" id="ProtNLM"/>
    </source>
</evidence>
<feature type="chain" id="PRO_5004536414" description="Secretion system X translation initiation factor" evidence="2">
    <location>
        <begin position="26"/>
        <end position="168"/>
    </location>
</feature>
<evidence type="ECO:0000313" key="4">
    <source>
        <dbReference type="Proteomes" id="UP000015559"/>
    </source>
</evidence>
<gene>
    <name evidence="3" type="ORF">SCD_n02813</name>
</gene>
<keyword evidence="2" id="KW-0732">Signal</keyword>
<accession>S6B881</accession>
<organism evidence="3 4">
    <name type="scientific">Sulfuricella denitrificans (strain DSM 22764 / NBRC 105220 / skB26)</name>
    <dbReference type="NCBI Taxonomy" id="1163617"/>
    <lineage>
        <taxon>Bacteria</taxon>
        <taxon>Pseudomonadati</taxon>
        <taxon>Pseudomonadota</taxon>
        <taxon>Betaproteobacteria</taxon>
        <taxon>Nitrosomonadales</taxon>
        <taxon>Sulfuricellaceae</taxon>
        <taxon>Sulfuricella</taxon>
    </lineage>
</organism>
<reference evidence="3 4" key="1">
    <citation type="journal article" date="2012" name="Appl. Environ. Microbiol.">
        <title>Draft genome sequence of a psychrotolerant sulfur-oxidizing bacterium, Sulfuricella denitrificans skB26, and proteomic insights into cold adaptation.</title>
        <authorList>
            <person name="Watanabe T."/>
            <person name="Kojima H."/>
            <person name="Fukui M."/>
        </authorList>
    </citation>
    <scope>NUCLEOTIDE SEQUENCE [LARGE SCALE GENOMIC DNA]</scope>
    <source>
        <strain evidence="4">skB26</strain>
    </source>
</reference>
<evidence type="ECO:0000256" key="2">
    <source>
        <dbReference type="SAM" id="SignalP"/>
    </source>
</evidence>
<sequence length="168" mass="18705">MNKAQKKRWALLLGLLAISSASAFWAPNENGEAEPTVSVKKPNQERGRKKPKNIDASELQLDTLKRNSLPETATDIFPGKSWYVPPPPSKPVPPPPPAPPPIPFVYLGKMLEDGKLLVFMSKQERNLVVREGDVIEGTYRVESILPPLMTLTYLPMNMKQTFPIGAFN</sequence>
<dbReference type="STRING" id="1163617.SCD_n02813"/>
<proteinExistence type="predicted"/>
<dbReference type="HOGENOM" id="CLU_112864_1_0_4"/>